<evidence type="ECO:0000313" key="2">
    <source>
        <dbReference type="Proteomes" id="UP001084650"/>
    </source>
</evidence>
<accession>A0ABT4HLQ4</accession>
<proteinExistence type="predicted"/>
<sequence>MSETHFTRQPRKHTDATIADFTILVRVPRNPSAIKVFTEAERPEAAAYAAETGGTIEPLPQT</sequence>
<dbReference type="EMBL" id="JAPQYE010000011">
    <property type="protein sequence ID" value="MCZ0730679.1"/>
    <property type="molecule type" value="Genomic_DNA"/>
</dbReference>
<reference evidence="1" key="1">
    <citation type="submission" date="2022-12" db="EMBL/GenBank/DDBJ databases">
        <title>Whole genome sequence of Mycolicibacterium iranicum strain SBH312.</title>
        <authorList>
            <person name="Jani J."/>
            <person name="Arifin Mustapha Z."/>
            <person name="Ahmed K."/>
            <person name="Kai Ling C."/>
        </authorList>
    </citation>
    <scope>NUCLEOTIDE SEQUENCE</scope>
    <source>
        <strain evidence="1">SBH312</strain>
    </source>
</reference>
<organism evidence="1 2">
    <name type="scientific">Mycolicibacterium iranicum</name>
    <name type="common">Mycobacterium iranicum</name>
    <dbReference type="NCBI Taxonomy" id="912594"/>
    <lineage>
        <taxon>Bacteria</taxon>
        <taxon>Bacillati</taxon>
        <taxon>Actinomycetota</taxon>
        <taxon>Actinomycetes</taxon>
        <taxon>Mycobacteriales</taxon>
        <taxon>Mycobacteriaceae</taxon>
        <taxon>Mycolicibacterium</taxon>
    </lineage>
</organism>
<evidence type="ECO:0000313" key="1">
    <source>
        <dbReference type="EMBL" id="MCZ0730679.1"/>
    </source>
</evidence>
<name>A0ABT4HLQ4_MYCIR</name>
<gene>
    <name evidence="1" type="ORF">OY187_21750</name>
</gene>
<protein>
    <submittedName>
        <fullName evidence="1">Uncharacterized protein</fullName>
    </submittedName>
</protein>
<keyword evidence="2" id="KW-1185">Reference proteome</keyword>
<dbReference type="RefSeq" id="WP_268787200.1">
    <property type="nucleotide sequence ID" value="NZ_JAPQYE010000011.1"/>
</dbReference>
<dbReference type="Proteomes" id="UP001084650">
    <property type="component" value="Unassembled WGS sequence"/>
</dbReference>
<comment type="caution">
    <text evidence="1">The sequence shown here is derived from an EMBL/GenBank/DDBJ whole genome shotgun (WGS) entry which is preliminary data.</text>
</comment>